<name>W7CVD5_9LIST</name>
<dbReference type="SUPFAM" id="SSF161098">
    <property type="entry name" value="MetI-like"/>
    <property type="match status" value="1"/>
</dbReference>
<feature type="transmembrane region" description="Helical" evidence="7">
    <location>
        <begin position="20"/>
        <end position="44"/>
    </location>
</feature>
<evidence type="ECO:0000313" key="8">
    <source>
        <dbReference type="EMBL" id="EUJ40660.1"/>
    </source>
</evidence>
<keyword evidence="4 7" id="KW-0812">Transmembrane</keyword>
<dbReference type="EMBL" id="AODH01000016">
    <property type="protein sequence ID" value="EUJ40660.1"/>
    <property type="molecule type" value="Genomic_DNA"/>
</dbReference>
<protein>
    <submittedName>
        <fullName evidence="8">Polar amino acid ABC transporter inner membrane protein</fullName>
    </submittedName>
</protein>
<dbReference type="InterPro" id="IPR035906">
    <property type="entry name" value="MetI-like_sf"/>
</dbReference>
<dbReference type="STRING" id="1265861.BCAMP_04682"/>
<dbReference type="PANTHER" id="PTHR30614">
    <property type="entry name" value="MEMBRANE COMPONENT OF AMINO ACID ABC TRANSPORTER"/>
    <property type="match status" value="1"/>
</dbReference>
<evidence type="ECO:0000256" key="4">
    <source>
        <dbReference type="ARBA" id="ARBA00022692"/>
    </source>
</evidence>
<dbReference type="GO" id="GO:0022857">
    <property type="term" value="F:transmembrane transporter activity"/>
    <property type="evidence" value="ECO:0007669"/>
    <property type="project" value="InterPro"/>
</dbReference>
<dbReference type="InterPro" id="IPR043429">
    <property type="entry name" value="ArtM/GltK/GlnP/TcyL/YhdX-like"/>
</dbReference>
<keyword evidence="9" id="KW-1185">Reference proteome</keyword>
<dbReference type="NCBIfam" id="TIGR01726">
    <property type="entry name" value="HEQRo_perm_3TM"/>
    <property type="match status" value="1"/>
</dbReference>
<dbReference type="PANTHER" id="PTHR30614:SF43">
    <property type="entry name" value="L-CYSTINE TRANSPORT SYSTEM PERMEASE PROTEIN TCYM"/>
    <property type="match status" value="1"/>
</dbReference>
<accession>W7CVD5</accession>
<comment type="subcellular location">
    <subcellularLocation>
        <location evidence="1">Cell membrane</location>
        <topology evidence="1">Multi-pass membrane protein</topology>
    </subcellularLocation>
</comment>
<dbReference type="PATRIC" id="fig|1265861.3.peg.921"/>
<evidence type="ECO:0000256" key="1">
    <source>
        <dbReference type="ARBA" id="ARBA00004651"/>
    </source>
</evidence>
<organism evidence="8 9">
    <name type="scientific">Brochothrix campestris FSL F6-1037</name>
    <dbReference type="NCBI Taxonomy" id="1265861"/>
    <lineage>
        <taxon>Bacteria</taxon>
        <taxon>Bacillati</taxon>
        <taxon>Bacillota</taxon>
        <taxon>Bacilli</taxon>
        <taxon>Bacillales</taxon>
        <taxon>Listeriaceae</taxon>
        <taxon>Brochothrix</taxon>
    </lineage>
</organism>
<evidence type="ECO:0000256" key="2">
    <source>
        <dbReference type="ARBA" id="ARBA00022448"/>
    </source>
</evidence>
<keyword evidence="6 7" id="KW-0472">Membrane</keyword>
<feature type="transmembrane region" description="Helical" evidence="7">
    <location>
        <begin position="56"/>
        <end position="78"/>
    </location>
</feature>
<evidence type="ECO:0000256" key="7">
    <source>
        <dbReference type="SAM" id="Phobius"/>
    </source>
</evidence>
<dbReference type="AlphaFoldDB" id="W7CVD5"/>
<keyword evidence="2" id="KW-0813">Transport</keyword>
<reference evidence="8 9" key="1">
    <citation type="submission" date="2012-12" db="EMBL/GenBank/DDBJ databases">
        <title>Novel taxa of Listeriaceae from agricultural environments in the United States.</title>
        <authorList>
            <person name="den Bakker H.C."/>
            <person name="Allred A."/>
            <person name="Warchocki S."/>
            <person name="Wright E.M."/>
            <person name="Burrell A."/>
            <person name="Nightingale K.K."/>
            <person name="Kephart D."/>
            <person name="Wiedmann M."/>
        </authorList>
    </citation>
    <scope>NUCLEOTIDE SEQUENCE [LARGE SCALE GENOMIC DNA]</scope>
    <source>
        <strain evidence="8 9">FSL F6-1037</strain>
    </source>
</reference>
<sequence>MRELLDFDYMLASLPTILKGVPVSLAIACIAFGFGLILALLIALIRLYNVPVLKQLAILFVSFMRGTPLLVQIFLAYYGLPLVIRTLNETYAFTWDISFIPAIYFIYVAFTLNAGAYLSETFALRF</sequence>
<dbReference type="GO" id="GO:0006865">
    <property type="term" value="P:amino acid transport"/>
    <property type="evidence" value="ECO:0007669"/>
    <property type="project" value="TreeGrafter"/>
</dbReference>
<dbReference type="InterPro" id="IPR010065">
    <property type="entry name" value="AA_ABC_transptr_permease_3TM"/>
</dbReference>
<dbReference type="Proteomes" id="UP000019243">
    <property type="component" value="Unassembled WGS sequence"/>
</dbReference>
<proteinExistence type="predicted"/>
<feature type="transmembrane region" description="Helical" evidence="7">
    <location>
        <begin position="98"/>
        <end position="118"/>
    </location>
</feature>
<keyword evidence="3" id="KW-1003">Cell membrane</keyword>
<dbReference type="GO" id="GO:0043190">
    <property type="term" value="C:ATP-binding cassette (ABC) transporter complex"/>
    <property type="evidence" value="ECO:0007669"/>
    <property type="project" value="InterPro"/>
</dbReference>
<evidence type="ECO:0000256" key="3">
    <source>
        <dbReference type="ARBA" id="ARBA00022475"/>
    </source>
</evidence>
<dbReference type="RefSeq" id="WP_232217911.1">
    <property type="nucleotide sequence ID" value="NZ_AODH01000016.1"/>
</dbReference>
<evidence type="ECO:0000313" key="9">
    <source>
        <dbReference type="Proteomes" id="UP000019243"/>
    </source>
</evidence>
<evidence type="ECO:0000256" key="6">
    <source>
        <dbReference type="ARBA" id="ARBA00023136"/>
    </source>
</evidence>
<evidence type="ECO:0000256" key="5">
    <source>
        <dbReference type="ARBA" id="ARBA00022989"/>
    </source>
</evidence>
<keyword evidence="5 7" id="KW-1133">Transmembrane helix</keyword>
<gene>
    <name evidence="8" type="ORF">BCAMP_04682</name>
</gene>
<comment type="caution">
    <text evidence="8">The sequence shown here is derived from an EMBL/GenBank/DDBJ whole genome shotgun (WGS) entry which is preliminary data.</text>
</comment>
<dbReference type="Gene3D" id="1.10.3720.10">
    <property type="entry name" value="MetI-like"/>
    <property type="match status" value="1"/>
</dbReference>